<evidence type="ECO:0000313" key="1">
    <source>
        <dbReference type="EMBL" id="CAA9541289.1"/>
    </source>
</evidence>
<sequence length="47" mass="4802">MTIVGEAPIAPGGALLAGDRRVHAGQSPVSLFLPDGHRRRNLGVVAA</sequence>
<name>A0A6J4U5H4_9BACT</name>
<reference evidence="1" key="1">
    <citation type="submission" date="2020-02" db="EMBL/GenBank/DDBJ databases">
        <authorList>
            <person name="Meier V. D."/>
        </authorList>
    </citation>
    <scope>NUCLEOTIDE SEQUENCE</scope>
    <source>
        <strain evidence="1">AVDCRST_MAG73</strain>
    </source>
</reference>
<gene>
    <name evidence="1" type="ORF">AVDCRST_MAG73-1957</name>
</gene>
<dbReference type="EMBL" id="CADCWE010000122">
    <property type="protein sequence ID" value="CAA9541289.1"/>
    <property type="molecule type" value="Genomic_DNA"/>
</dbReference>
<accession>A0A6J4U5H4</accession>
<protein>
    <submittedName>
        <fullName evidence="1">Uncharacterized protein</fullName>
    </submittedName>
</protein>
<proteinExistence type="predicted"/>
<dbReference type="AlphaFoldDB" id="A0A6J4U5H4"/>
<organism evidence="1">
    <name type="scientific">uncultured Thermomicrobiales bacterium</name>
    <dbReference type="NCBI Taxonomy" id="1645740"/>
    <lineage>
        <taxon>Bacteria</taxon>
        <taxon>Pseudomonadati</taxon>
        <taxon>Thermomicrobiota</taxon>
        <taxon>Thermomicrobia</taxon>
        <taxon>Thermomicrobiales</taxon>
        <taxon>environmental samples</taxon>
    </lineage>
</organism>